<protein>
    <submittedName>
        <fullName evidence="1">Uncharacterized protein</fullName>
    </submittedName>
</protein>
<dbReference type="Proteomes" id="UP001151760">
    <property type="component" value="Unassembled WGS sequence"/>
</dbReference>
<dbReference type="InterPro" id="IPR043502">
    <property type="entry name" value="DNA/RNA_pol_sf"/>
</dbReference>
<evidence type="ECO:0000313" key="2">
    <source>
        <dbReference type="Proteomes" id="UP001151760"/>
    </source>
</evidence>
<evidence type="ECO:0000313" key="1">
    <source>
        <dbReference type="EMBL" id="GJT25560.1"/>
    </source>
</evidence>
<keyword evidence="2" id="KW-1185">Reference proteome</keyword>
<proteinExistence type="predicted"/>
<dbReference type="SUPFAM" id="SSF56672">
    <property type="entry name" value="DNA/RNA polymerases"/>
    <property type="match status" value="1"/>
</dbReference>
<name>A0ABQ5CES9_9ASTR</name>
<reference evidence="1" key="1">
    <citation type="journal article" date="2022" name="Int. J. Mol. Sci.">
        <title>Draft Genome of Tanacetum Coccineum: Genomic Comparison of Closely Related Tanacetum-Family Plants.</title>
        <authorList>
            <person name="Yamashiro T."/>
            <person name="Shiraishi A."/>
            <person name="Nakayama K."/>
            <person name="Satake H."/>
        </authorList>
    </citation>
    <scope>NUCLEOTIDE SEQUENCE</scope>
</reference>
<sequence>MASNGVKNTNLSLNWEKEPFMVKEGIVLVHKISKKGIEVDKAKIDVIAKLPSEISLQQYSDQLTHLLEKKLHSTFRDAFGFPNMKNRLTEGSNLDCSNMGLPFELMCDAKRFRHRIALIGEDLSFLSFIKSFTSSASIGNPIS</sequence>
<comment type="caution">
    <text evidence="1">The sequence shown here is derived from an EMBL/GenBank/DDBJ whole genome shotgun (WGS) entry which is preliminary data.</text>
</comment>
<dbReference type="EMBL" id="BQNB010014223">
    <property type="protein sequence ID" value="GJT25560.1"/>
    <property type="molecule type" value="Genomic_DNA"/>
</dbReference>
<reference evidence="1" key="2">
    <citation type="submission" date="2022-01" db="EMBL/GenBank/DDBJ databases">
        <authorList>
            <person name="Yamashiro T."/>
            <person name="Shiraishi A."/>
            <person name="Satake H."/>
            <person name="Nakayama K."/>
        </authorList>
    </citation>
    <scope>NUCLEOTIDE SEQUENCE</scope>
</reference>
<accession>A0ABQ5CES9</accession>
<gene>
    <name evidence="1" type="ORF">Tco_0895497</name>
</gene>
<organism evidence="1 2">
    <name type="scientific">Tanacetum coccineum</name>
    <dbReference type="NCBI Taxonomy" id="301880"/>
    <lineage>
        <taxon>Eukaryota</taxon>
        <taxon>Viridiplantae</taxon>
        <taxon>Streptophyta</taxon>
        <taxon>Embryophyta</taxon>
        <taxon>Tracheophyta</taxon>
        <taxon>Spermatophyta</taxon>
        <taxon>Magnoliopsida</taxon>
        <taxon>eudicotyledons</taxon>
        <taxon>Gunneridae</taxon>
        <taxon>Pentapetalae</taxon>
        <taxon>asterids</taxon>
        <taxon>campanulids</taxon>
        <taxon>Asterales</taxon>
        <taxon>Asteraceae</taxon>
        <taxon>Asteroideae</taxon>
        <taxon>Anthemideae</taxon>
        <taxon>Anthemidinae</taxon>
        <taxon>Tanacetum</taxon>
    </lineage>
</organism>